<comment type="caution">
    <text evidence="1">The sequence shown here is derived from an EMBL/GenBank/DDBJ whole genome shotgun (WGS) entry which is preliminary data.</text>
</comment>
<evidence type="ECO:0000313" key="1">
    <source>
        <dbReference type="EMBL" id="KAL2039066.1"/>
    </source>
</evidence>
<protein>
    <submittedName>
        <fullName evidence="1">Uncharacterized protein</fullName>
    </submittedName>
</protein>
<reference evidence="1 2" key="1">
    <citation type="submission" date="2024-09" db="EMBL/GenBank/DDBJ databases">
        <title>Rethinking Asexuality: The Enigmatic Case of Functional Sexual Genes in Lepraria (Stereocaulaceae).</title>
        <authorList>
            <person name="Doellman M."/>
            <person name="Sun Y."/>
            <person name="Barcenas-Pena A."/>
            <person name="Lumbsch H.T."/>
            <person name="Grewe F."/>
        </authorList>
    </citation>
    <scope>NUCLEOTIDE SEQUENCE [LARGE SCALE GENOMIC DNA]</scope>
    <source>
        <strain evidence="1 2">Mercado 3170</strain>
    </source>
</reference>
<dbReference type="EMBL" id="JBEFKJ010000027">
    <property type="protein sequence ID" value="KAL2039066.1"/>
    <property type="molecule type" value="Genomic_DNA"/>
</dbReference>
<evidence type="ECO:0000313" key="2">
    <source>
        <dbReference type="Proteomes" id="UP001590950"/>
    </source>
</evidence>
<organism evidence="1 2">
    <name type="scientific">Stereocaulon virgatum</name>
    <dbReference type="NCBI Taxonomy" id="373712"/>
    <lineage>
        <taxon>Eukaryota</taxon>
        <taxon>Fungi</taxon>
        <taxon>Dikarya</taxon>
        <taxon>Ascomycota</taxon>
        <taxon>Pezizomycotina</taxon>
        <taxon>Lecanoromycetes</taxon>
        <taxon>OSLEUM clade</taxon>
        <taxon>Lecanoromycetidae</taxon>
        <taxon>Lecanorales</taxon>
        <taxon>Lecanorineae</taxon>
        <taxon>Stereocaulaceae</taxon>
        <taxon>Stereocaulon</taxon>
    </lineage>
</organism>
<proteinExistence type="predicted"/>
<accession>A0ABR4A292</accession>
<keyword evidence="2" id="KW-1185">Reference proteome</keyword>
<sequence>MRKSLILQYNCKCCYNNEIRISKEVNRRLLGINDSIAGLSARMALRSSRICGLANQSLMIETQTPPHLDQAWHCIEP</sequence>
<dbReference type="Proteomes" id="UP001590950">
    <property type="component" value="Unassembled WGS sequence"/>
</dbReference>
<name>A0ABR4A292_9LECA</name>
<gene>
    <name evidence="1" type="ORF">N7G274_008115</name>
</gene>